<evidence type="ECO:0000256" key="4">
    <source>
        <dbReference type="ARBA" id="ARBA00016460"/>
    </source>
</evidence>
<dbReference type="Gene3D" id="3.30.470.20">
    <property type="entry name" value="ATP-grasp fold, B domain"/>
    <property type="match status" value="1"/>
</dbReference>
<comment type="pathway">
    <text evidence="1 11">Purine metabolism; IMP biosynthesis via de novo pathway; 5-amino-1-(5-phospho-D-ribosyl)imidazole-4-carboxamide from 5-amino-1-(5-phospho-D-ribosyl)imidazole-4-carboxylate: step 1/2.</text>
</comment>
<dbReference type="Proteomes" id="UP000056466">
    <property type="component" value="Chromosome"/>
</dbReference>
<dbReference type="InterPro" id="IPR018236">
    <property type="entry name" value="SAICAR_synthetase_CS"/>
</dbReference>
<keyword evidence="7 11" id="KW-0658">Purine biosynthesis</keyword>
<dbReference type="PROSITE" id="PS01058">
    <property type="entry name" value="SAICAR_SYNTHETASE_2"/>
    <property type="match status" value="1"/>
</dbReference>
<dbReference type="PROSITE" id="PS01057">
    <property type="entry name" value="SAICAR_SYNTHETASE_1"/>
    <property type="match status" value="1"/>
</dbReference>
<dbReference type="Gene3D" id="3.30.200.20">
    <property type="entry name" value="Phosphorylase Kinase, domain 1"/>
    <property type="match status" value="1"/>
</dbReference>
<feature type="domain" description="SAICAR synthetase/ADE2 N-terminal" evidence="12">
    <location>
        <begin position="7"/>
        <end position="231"/>
    </location>
</feature>
<dbReference type="GO" id="GO:0006189">
    <property type="term" value="P:'de novo' IMP biosynthetic process"/>
    <property type="evidence" value="ECO:0007669"/>
    <property type="project" value="UniProtKB-UniRule"/>
</dbReference>
<dbReference type="OrthoDB" id="9801549at2"/>
<evidence type="ECO:0000256" key="7">
    <source>
        <dbReference type="ARBA" id="ARBA00022755"/>
    </source>
</evidence>
<keyword evidence="6 11" id="KW-0547">Nucleotide-binding</keyword>
<dbReference type="RefSeq" id="WP_053096484.1">
    <property type="nucleotide sequence ID" value="NZ_CP011787.1"/>
</dbReference>
<dbReference type="AlphaFoldDB" id="A0A0K2BKF2"/>
<dbReference type="FunFam" id="3.30.200.20:FF:000086">
    <property type="entry name" value="Phosphoribosylaminoimidazole-succinocarboxamide synthase"/>
    <property type="match status" value="1"/>
</dbReference>
<dbReference type="GO" id="GO:0004639">
    <property type="term" value="F:phosphoribosylaminoimidazolesuccinocarboxamide synthase activity"/>
    <property type="evidence" value="ECO:0007669"/>
    <property type="project" value="UniProtKB-UniRule"/>
</dbReference>
<reference evidence="13 14" key="1">
    <citation type="submission" date="2015-06" db="EMBL/GenBank/DDBJ databases">
        <title>Lineage-specific patterns of genome deterioration in obligate symbionts.</title>
        <authorList>
            <person name="Bennett G.M."/>
            <person name="McCutcheon J.P."/>
            <person name="McDonald B.R."/>
            <person name="Moran N.A."/>
        </authorList>
    </citation>
    <scope>NUCLEOTIDE SEQUENCE [LARGE SCALE GENOMIC DNA]</scope>
    <source>
        <strain evidence="13 14">B-GSS</strain>
    </source>
</reference>
<dbReference type="HAMAP" id="MF_00137">
    <property type="entry name" value="SAICAR_synth"/>
    <property type="match status" value="1"/>
</dbReference>
<dbReference type="EMBL" id="CP011787">
    <property type="protein sequence ID" value="AKZ65682.1"/>
    <property type="molecule type" value="Genomic_DNA"/>
</dbReference>
<keyword evidence="8 11" id="KW-0067">ATP-binding</keyword>
<comment type="similarity">
    <text evidence="2 11">Belongs to the SAICAR synthetase family.</text>
</comment>
<dbReference type="KEGG" id="bcig:AB162_054"/>
<evidence type="ECO:0000256" key="3">
    <source>
        <dbReference type="ARBA" id="ARBA00012217"/>
    </source>
</evidence>
<dbReference type="EC" id="6.3.2.6" evidence="3 11"/>
<evidence type="ECO:0000256" key="1">
    <source>
        <dbReference type="ARBA" id="ARBA00004672"/>
    </source>
</evidence>
<sequence>MNKLAECYRGKAKTIYTTDDKNFVILKFRDDISILDGMYIKKIARKGMINNQFNYFIMNKLSQLGIPTQIEKLLSHNETLVKKLDMIPVELVLRNRAAGSIVKRLGIDNGTILDPPLLDLFFKNDSMHDPMINDSYCTTFGWVSKLNLVTMKKLTYQVNNILSKLFDNAGIILVDFKLEFGLYNNAIIIGDEFSPDVSRLWDKTTLKNMDKDILRKNLGGLIEAYEEVANRIGVNLH</sequence>
<keyword evidence="5 11" id="KW-0436">Ligase</keyword>
<dbReference type="InterPro" id="IPR001636">
    <property type="entry name" value="SAICAR_synth"/>
</dbReference>
<evidence type="ECO:0000256" key="9">
    <source>
        <dbReference type="ARBA" id="ARBA00030409"/>
    </source>
</evidence>
<accession>A0A0K2BKF2</accession>
<dbReference type="Pfam" id="PF01259">
    <property type="entry name" value="SAICAR_synt"/>
    <property type="match status" value="1"/>
</dbReference>
<evidence type="ECO:0000313" key="13">
    <source>
        <dbReference type="EMBL" id="AKZ65682.1"/>
    </source>
</evidence>
<proteinExistence type="inferred from homology"/>
<evidence type="ECO:0000259" key="12">
    <source>
        <dbReference type="Pfam" id="PF01259"/>
    </source>
</evidence>
<protein>
    <recommendedName>
        <fullName evidence="4 11">Phosphoribosylaminoimidazole-succinocarboxamide synthase</fullName>
        <ecNumber evidence="3 11">6.3.2.6</ecNumber>
    </recommendedName>
    <alternativeName>
        <fullName evidence="9 11">SAICAR synthetase</fullName>
    </alternativeName>
</protein>
<gene>
    <name evidence="11 13" type="primary">purC</name>
    <name evidence="13" type="ORF">AB162_054</name>
</gene>
<evidence type="ECO:0000256" key="8">
    <source>
        <dbReference type="ARBA" id="ARBA00022840"/>
    </source>
</evidence>
<name>A0A0K2BKF2_9GAMM</name>
<dbReference type="PATRIC" id="fig|186490.8.peg.58"/>
<dbReference type="GO" id="GO:0005524">
    <property type="term" value="F:ATP binding"/>
    <property type="evidence" value="ECO:0007669"/>
    <property type="project" value="UniProtKB-KW"/>
</dbReference>
<evidence type="ECO:0000256" key="6">
    <source>
        <dbReference type="ARBA" id="ARBA00022741"/>
    </source>
</evidence>
<dbReference type="NCBIfam" id="TIGR00081">
    <property type="entry name" value="purC"/>
    <property type="match status" value="1"/>
</dbReference>
<organism evidence="13 14">
    <name type="scientific">Candidatus Palibaumannia cicadellinicola</name>
    <dbReference type="NCBI Taxonomy" id="186490"/>
    <lineage>
        <taxon>Bacteria</taxon>
        <taxon>Pseudomonadati</taxon>
        <taxon>Pseudomonadota</taxon>
        <taxon>Gammaproteobacteria</taxon>
        <taxon>Candidatus Palibaumannia</taxon>
    </lineage>
</organism>
<dbReference type="PANTHER" id="PTHR43599">
    <property type="entry name" value="MULTIFUNCTIONAL PROTEIN ADE2"/>
    <property type="match status" value="1"/>
</dbReference>
<keyword evidence="14" id="KW-1185">Reference proteome</keyword>
<dbReference type="InterPro" id="IPR033934">
    <property type="entry name" value="SAICAR_synt_PurC"/>
</dbReference>
<evidence type="ECO:0000313" key="14">
    <source>
        <dbReference type="Proteomes" id="UP000056466"/>
    </source>
</evidence>
<dbReference type="InterPro" id="IPR050089">
    <property type="entry name" value="SAICAR_synthetase"/>
</dbReference>
<dbReference type="GO" id="GO:0005829">
    <property type="term" value="C:cytosol"/>
    <property type="evidence" value="ECO:0007669"/>
    <property type="project" value="TreeGrafter"/>
</dbReference>
<dbReference type="CDD" id="cd01415">
    <property type="entry name" value="SAICAR_synt_PurC"/>
    <property type="match status" value="1"/>
</dbReference>
<dbReference type="SUPFAM" id="SSF56104">
    <property type="entry name" value="SAICAR synthase-like"/>
    <property type="match status" value="1"/>
</dbReference>
<comment type="catalytic activity">
    <reaction evidence="10 11">
        <text>5-amino-1-(5-phospho-D-ribosyl)imidazole-4-carboxylate + L-aspartate + ATP = (2S)-2-[5-amino-1-(5-phospho-beta-D-ribosyl)imidazole-4-carboxamido]succinate + ADP + phosphate + 2 H(+)</text>
        <dbReference type="Rhea" id="RHEA:22628"/>
        <dbReference type="ChEBI" id="CHEBI:15378"/>
        <dbReference type="ChEBI" id="CHEBI:29991"/>
        <dbReference type="ChEBI" id="CHEBI:30616"/>
        <dbReference type="ChEBI" id="CHEBI:43474"/>
        <dbReference type="ChEBI" id="CHEBI:58443"/>
        <dbReference type="ChEBI" id="CHEBI:77657"/>
        <dbReference type="ChEBI" id="CHEBI:456216"/>
        <dbReference type="EC" id="6.3.2.6"/>
    </reaction>
</comment>
<dbReference type="InterPro" id="IPR028923">
    <property type="entry name" value="SAICAR_synt/ADE2_N"/>
</dbReference>
<dbReference type="UniPathway" id="UPA00074">
    <property type="reaction ID" value="UER00131"/>
</dbReference>
<evidence type="ECO:0000256" key="2">
    <source>
        <dbReference type="ARBA" id="ARBA00010190"/>
    </source>
</evidence>
<evidence type="ECO:0000256" key="10">
    <source>
        <dbReference type="ARBA" id="ARBA00048475"/>
    </source>
</evidence>
<evidence type="ECO:0000256" key="5">
    <source>
        <dbReference type="ARBA" id="ARBA00022598"/>
    </source>
</evidence>
<evidence type="ECO:0000256" key="11">
    <source>
        <dbReference type="HAMAP-Rule" id="MF_00137"/>
    </source>
</evidence>
<dbReference type="PANTHER" id="PTHR43599:SF3">
    <property type="entry name" value="SI:DKEY-6E2.2"/>
    <property type="match status" value="1"/>
</dbReference>
<dbReference type="GO" id="GO:0009236">
    <property type="term" value="P:cobalamin biosynthetic process"/>
    <property type="evidence" value="ECO:0007669"/>
    <property type="project" value="InterPro"/>
</dbReference>
<dbReference type="FunFam" id="3.30.470.20:FF:000006">
    <property type="entry name" value="Phosphoribosylaminoimidazole-succinocarboxamide synthase"/>
    <property type="match status" value="1"/>
</dbReference>